<protein>
    <submittedName>
        <fullName evidence="1">Uncharacterized protein</fullName>
    </submittedName>
</protein>
<gene>
    <name evidence="1" type="ORF">MJO28_012351</name>
</gene>
<sequence>MKEDPSAQVALHNTENNIGQRNKDASQIYKQRDTTAPGEPTDTEVATLNPSTDPNAEERSRFGKIFKSEEKIRAGLKEWAKDVQLKLKELSDSYGVEGFLVLAAQDHRKPFFFQGGSLLGDEYLRGLVAEEDPIRKFAVWVAGAKKLSKKRKITGSLLVEADATRAVNSGTATEDLNVPGPVVAAQPPAKKTKLAAAALANRDVCQGKLSLNHSYISVELGKRYLEIQAKSPRTDKRGWPGTDTTAHLAVFNCDSSSM</sequence>
<accession>A0ACC0DZN1</accession>
<reference evidence="2" key="2">
    <citation type="journal article" date="2018" name="Mol. Plant Microbe Interact.">
        <title>Genome sequence resources for the wheat stripe rust pathogen (Puccinia striiformis f. sp. tritici) and the barley stripe rust pathogen (Puccinia striiformis f. sp. hordei).</title>
        <authorList>
            <person name="Xia C."/>
            <person name="Wang M."/>
            <person name="Yin C."/>
            <person name="Cornejo O.E."/>
            <person name="Hulbert S.H."/>
            <person name="Chen X."/>
        </authorList>
    </citation>
    <scope>NUCLEOTIDE SEQUENCE [LARGE SCALE GENOMIC DNA]</scope>
    <source>
        <strain evidence="2">93-210</strain>
    </source>
</reference>
<comment type="caution">
    <text evidence="1">The sequence shown here is derived from an EMBL/GenBank/DDBJ whole genome shotgun (WGS) entry which is preliminary data.</text>
</comment>
<dbReference type="Proteomes" id="UP001060170">
    <property type="component" value="Chromosome 12"/>
</dbReference>
<evidence type="ECO:0000313" key="1">
    <source>
        <dbReference type="EMBL" id="KAI7942324.1"/>
    </source>
</evidence>
<dbReference type="EMBL" id="CM045876">
    <property type="protein sequence ID" value="KAI7942324.1"/>
    <property type="molecule type" value="Genomic_DNA"/>
</dbReference>
<reference evidence="1 2" key="3">
    <citation type="journal article" date="2022" name="Microbiol. Spectr.">
        <title>Folding features and dynamics of 3D genome architecture in plant fungal pathogens.</title>
        <authorList>
            <person name="Xia C."/>
        </authorList>
    </citation>
    <scope>NUCLEOTIDE SEQUENCE [LARGE SCALE GENOMIC DNA]</scope>
    <source>
        <strain evidence="1 2">93-210</strain>
    </source>
</reference>
<organism evidence="1 2">
    <name type="scientific">Puccinia striiformis f. sp. tritici</name>
    <dbReference type="NCBI Taxonomy" id="168172"/>
    <lineage>
        <taxon>Eukaryota</taxon>
        <taxon>Fungi</taxon>
        <taxon>Dikarya</taxon>
        <taxon>Basidiomycota</taxon>
        <taxon>Pucciniomycotina</taxon>
        <taxon>Pucciniomycetes</taxon>
        <taxon>Pucciniales</taxon>
        <taxon>Pucciniaceae</taxon>
        <taxon>Puccinia</taxon>
    </lineage>
</organism>
<evidence type="ECO:0000313" key="2">
    <source>
        <dbReference type="Proteomes" id="UP001060170"/>
    </source>
</evidence>
<reference evidence="2" key="1">
    <citation type="journal article" date="2018" name="BMC Genomics">
        <title>Genomic insights into host adaptation between the wheat stripe rust pathogen (Puccinia striiformis f. sp. tritici) and the barley stripe rust pathogen (Puccinia striiformis f. sp. hordei).</title>
        <authorList>
            <person name="Xia C."/>
            <person name="Wang M."/>
            <person name="Yin C."/>
            <person name="Cornejo O.E."/>
            <person name="Hulbert S.H."/>
            <person name="Chen X."/>
        </authorList>
    </citation>
    <scope>NUCLEOTIDE SEQUENCE [LARGE SCALE GENOMIC DNA]</scope>
    <source>
        <strain evidence="2">93-210</strain>
    </source>
</reference>
<proteinExistence type="predicted"/>
<name>A0ACC0DZN1_9BASI</name>
<keyword evidence="2" id="KW-1185">Reference proteome</keyword>